<accession>A0A8T0SN11</accession>
<dbReference type="GO" id="GO:0003824">
    <property type="term" value="F:catalytic activity"/>
    <property type="evidence" value="ECO:0007669"/>
    <property type="project" value="InterPro"/>
</dbReference>
<dbReference type="EMBL" id="CM029045">
    <property type="protein sequence ID" value="KAG2599980.1"/>
    <property type="molecule type" value="Genomic_DNA"/>
</dbReference>
<keyword evidence="3" id="KW-1185">Reference proteome</keyword>
<name>A0A8T0SN11_PANVG</name>
<dbReference type="SUPFAM" id="SSF56219">
    <property type="entry name" value="DNase I-like"/>
    <property type="match status" value="1"/>
</dbReference>
<evidence type="ECO:0000313" key="3">
    <source>
        <dbReference type="Proteomes" id="UP000823388"/>
    </source>
</evidence>
<sequence length="549" mass="64373">MKGIFWNSKGLSDLAKSRFLADTPKEQNLDFIALLETSKKDFSQSTLDNFSAGRNFLWHWTAPHGRSGGILLGVNLDVFDLGSIEEGEFYVKFKLRNKKDDFKWVLVAVYGAAQPEYKEIFLTELVHTCSKENLPLCIGGDFNIIRNASEKNNERYDDKWPFLFNAIIDGLDLREIEMPGRKFTWANSLPTPTYEKLDRVLISTKWEQKYPLATVDALSREISDHTPLLLNSGEENKSKSQTQPQFKFELGWLLRDDFFELVSEVWKKENKGSTPLQRWQNKIRRLRQYLWGWDKNMKGAYRKEKQELLRRADELDKKAEVQLLSQHEIDLKQSIKERLAHFLRQEELKWFQRAKTTEILQEDDNTKYFQLVANGKRRKTRIFRLEQDEGIIEGDENLKKYITKYYKGLFGQHQENNFSLVQSITEDIPQVTEQENGILTADFIEKEVRNAIFQMKHNKAPGPDGFPAEFYQVFWSLIKDDLMAMFRDFHSGDLPLFSLNFGIITLIPKQKEVKKIQQYRPICMLNVSFKIFTKVMANRLTLVASKLIR</sequence>
<dbReference type="AlphaFoldDB" id="A0A8T0SN11"/>
<feature type="domain" description="Endonuclease/exonuclease/phosphatase" evidence="1">
    <location>
        <begin position="6"/>
        <end position="225"/>
    </location>
</feature>
<organism evidence="2 3">
    <name type="scientific">Panicum virgatum</name>
    <name type="common">Blackwell switchgrass</name>
    <dbReference type="NCBI Taxonomy" id="38727"/>
    <lineage>
        <taxon>Eukaryota</taxon>
        <taxon>Viridiplantae</taxon>
        <taxon>Streptophyta</taxon>
        <taxon>Embryophyta</taxon>
        <taxon>Tracheophyta</taxon>
        <taxon>Spermatophyta</taxon>
        <taxon>Magnoliopsida</taxon>
        <taxon>Liliopsida</taxon>
        <taxon>Poales</taxon>
        <taxon>Poaceae</taxon>
        <taxon>PACMAD clade</taxon>
        <taxon>Panicoideae</taxon>
        <taxon>Panicodae</taxon>
        <taxon>Paniceae</taxon>
        <taxon>Panicinae</taxon>
        <taxon>Panicum</taxon>
        <taxon>Panicum sect. Hiantes</taxon>
    </lineage>
</organism>
<proteinExistence type="predicted"/>
<reference evidence="2" key="1">
    <citation type="submission" date="2020-05" db="EMBL/GenBank/DDBJ databases">
        <title>WGS assembly of Panicum virgatum.</title>
        <authorList>
            <person name="Lovell J.T."/>
            <person name="Jenkins J."/>
            <person name="Shu S."/>
            <person name="Juenger T.E."/>
            <person name="Schmutz J."/>
        </authorList>
    </citation>
    <scope>NUCLEOTIDE SEQUENCE</scope>
    <source>
        <strain evidence="2">AP13</strain>
    </source>
</reference>
<gene>
    <name evidence="2" type="ORF">PVAP13_5KG483007</name>
</gene>
<dbReference type="PANTHER" id="PTHR19446">
    <property type="entry name" value="REVERSE TRANSCRIPTASES"/>
    <property type="match status" value="1"/>
</dbReference>
<comment type="caution">
    <text evidence="2">The sequence shown here is derived from an EMBL/GenBank/DDBJ whole genome shotgun (WGS) entry which is preliminary data.</text>
</comment>
<dbReference type="InterPro" id="IPR036691">
    <property type="entry name" value="Endo/exonu/phosph_ase_sf"/>
</dbReference>
<dbReference type="Pfam" id="PF03372">
    <property type="entry name" value="Exo_endo_phos"/>
    <property type="match status" value="1"/>
</dbReference>
<dbReference type="Proteomes" id="UP000823388">
    <property type="component" value="Chromosome 5K"/>
</dbReference>
<evidence type="ECO:0000313" key="2">
    <source>
        <dbReference type="EMBL" id="KAG2599980.1"/>
    </source>
</evidence>
<dbReference type="InterPro" id="IPR005135">
    <property type="entry name" value="Endo/exonuclease/phosphatase"/>
</dbReference>
<evidence type="ECO:0000259" key="1">
    <source>
        <dbReference type="Pfam" id="PF03372"/>
    </source>
</evidence>
<protein>
    <recommendedName>
        <fullName evidence="1">Endonuclease/exonuclease/phosphatase domain-containing protein</fullName>
    </recommendedName>
</protein>
<dbReference type="Gene3D" id="3.60.10.10">
    <property type="entry name" value="Endonuclease/exonuclease/phosphatase"/>
    <property type="match status" value="1"/>
</dbReference>